<dbReference type="SUPFAM" id="SSF55729">
    <property type="entry name" value="Acyl-CoA N-acyltransferases (Nat)"/>
    <property type="match status" value="1"/>
</dbReference>
<dbReference type="Pfam" id="PF00583">
    <property type="entry name" value="Acetyltransf_1"/>
    <property type="match status" value="1"/>
</dbReference>
<keyword evidence="2" id="KW-0012">Acyltransferase</keyword>
<evidence type="ECO:0000313" key="5">
    <source>
        <dbReference type="Proteomes" id="UP000464178"/>
    </source>
</evidence>
<accession>A0A6P2CX72</accession>
<organism evidence="4 5">
    <name type="scientific">Gemmata massiliana</name>
    <dbReference type="NCBI Taxonomy" id="1210884"/>
    <lineage>
        <taxon>Bacteria</taxon>
        <taxon>Pseudomonadati</taxon>
        <taxon>Planctomycetota</taxon>
        <taxon>Planctomycetia</taxon>
        <taxon>Gemmatales</taxon>
        <taxon>Gemmataceae</taxon>
        <taxon>Gemmata</taxon>
    </lineage>
</organism>
<evidence type="ECO:0000313" key="4">
    <source>
        <dbReference type="EMBL" id="VTR93503.1"/>
    </source>
</evidence>
<keyword evidence="1 4" id="KW-0808">Transferase</keyword>
<keyword evidence="5" id="KW-1185">Reference proteome</keyword>
<dbReference type="InterPro" id="IPR016181">
    <property type="entry name" value="Acyl_CoA_acyltransferase"/>
</dbReference>
<dbReference type="AlphaFoldDB" id="A0A6P2CX72"/>
<dbReference type="EMBL" id="LR593886">
    <property type="protein sequence ID" value="VTR93503.1"/>
    <property type="molecule type" value="Genomic_DNA"/>
</dbReference>
<dbReference type="PANTHER" id="PTHR43877">
    <property type="entry name" value="AMINOALKYLPHOSPHONATE N-ACETYLTRANSFERASE-RELATED-RELATED"/>
    <property type="match status" value="1"/>
</dbReference>
<evidence type="ECO:0000259" key="3">
    <source>
        <dbReference type="PROSITE" id="PS51186"/>
    </source>
</evidence>
<dbReference type="PROSITE" id="PS51186">
    <property type="entry name" value="GNAT"/>
    <property type="match status" value="1"/>
</dbReference>
<sequence>MGNTGEEKIMVTIRIADAGDAGALAELGRRTFHDTFAVYNRPEDMDAYMNEAFNAERISAEILEPGAVYLVAGEPPKVIGFARVVSVAPPACITGPAPVRLAKLYVSTDAIGSGVGAALMRASIEWASNAGHKTLWLGVWEHNHRAKAFYARWGFVPVGVETFRLGSDDQSDVLMQLILSERAG</sequence>
<protein>
    <recommendedName>
        <fullName evidence="3">N-acetyltransferase domain-containing protein</fullName>
    </recommendedName>
</protein>
<gene>
    <name evidence="4" type="ORF">SOIL9_42110</name>
</gene>
<dbReference type="InterPro" id="IPR000182">
    <property type="entry name" value="GNAT_dom"/>
</dbReference>
<dbReference type="InterPro" id="IPR050832">
    <property type="entry name" value="Bact_Acetyltransf"/>
</dbReference>
<name>A0A6P2CX72_9BACT</name>
<evidence type="ECO:0000256" key="2">
    <source>
        <dbReference type="ARBA" id="ARBA00023315"/>
    </source>
</evidence>
<dbReference type="PANTHER" id="PTHR43877:SF1">
    <property type="entry name" value="ACETYLTRANSFERASE"/>
    <property type="match status" value="1"/>
</dbReference>
<dbReference type="CDD" id="cd04301">
    <property type="entry name" value="NAT_SF"/>
    <property type="match status" value="1"/>
</dbReference>
<dbReference type="Gene3D" id="3.40.630.30">
    <property type="match status" value="1"/>
</dbReference>
<reference evidence="4 5" key="1">
    <citation type="submission" date="2019-05" db="EMBL/GenBank/DDBJ databases">
        <authorList>
            <consortium name="Science for Life Laboratories"/>
        </authorList>
    </citation>
    <scope>NUCLEOTIDE SEQUENCE [LARGE SCALE GENOMIC DNA]</scope>
    <source>
        <strain evidence="4">Soil9</strain>
    </source>
</reference>
<feature type="domain" description="N-acetyltransferase" evidence="3">
    <location>
        <begin position="11"/>
        <end position="180"/>
    </location>
</feature>
<dbReference type="KEGG" id="gms:SOIL9_42110"/>
<proteinExistence type="predicted"/>
<dbReference type="GO" id="GO:0016747">
    <property type="term" value="F:acyltransferase activity, transferring groups other than amino-acyl groups"/>
    <property type="evidence" value="ECO:0007669"/>
    <property type="project" value="InterPro"/>
</dbReference>
<evidence type="ECO:0000256" key="1">
    <source>
        <dbReference type="ARBA" id="ARBA00022679"/>
    </source>
</evidence>
<dbReference type="Proteomes" id="UP000464178">
    <property type="component" value="Chromosome"/>
</dbReference>